<dbReference type="PANTHER" id="PTHR15629">
    <property type="entry name" value="SH3YL1 PROTEIN"/>
    <property type="match status" value="1"/>
</dbReference>
<dbReference type="SMART" id="SM00184">
    <property type="entry name" value="RING"/>
    <property type="match status" value="1"/>
</dbReference>
<dbReference type="Proteomes" id="UP001497392">
    <property type="component" value="Unassembled WGS sequence"/>
</dbReference>
<evidence type="ECO:0000259" key="6">
    <source>
        <dbReference type="PROSITE" id="PS50089"/>
    </source>
</evidence>
<reference evidence="8 9" key="1">
    <citation type="submission" date="2024-06" db="EMBL/GenBank/DDBJ databases">
        <authorList>
            <person name="Kraege A."/>
            <person name="Thomma B."/>
        </authorList>
    </citation>
    <scope>NUCLEOTIDE SEQUENCE [LARGE SCALE GENOMIC DNA]</scope>
</reference>
<feature type="region of interest" description="Disordered" evidence="5">
    <location>
        <begin position="505"/>
        <end position="540"/>
    </location>
</feature>
<dbReference type="InterPro" id="IPR007461">
    <property type="entry name" value="Ysc84_actin-binding"/>
</dbReference>
<comment type="caution">
    <text evidence="8">The sequence shown here is derived from an EMBL/GenBank/DDBJ whole genome shotgun (WGS) entry which is preliminary data.</text>
</comment>
<evidence type="ECO:0000256" key="1">
    <source>
        <dbReference type="ARBA" id="ARBA00022723"/>
    </source>
</evidence>
<dbReference type="PROSITE" id="PS50178">
    <property type="entry name" value="ZF_FYVE"/>
    <property type="match status" value="1"/>
</dbReference>
<dbReference type="PROSITE" id="PS50089">
    <property type="entry name" value="ZF_RING_2"/>
    <property type="match status" value="1"/>
</dbReference>
<feature type="domain" description="FYVE-type" evidence="7">
    <location>
        <begin position="136"/>
        <end position="198"/>
    </location>
</feature>
<feature type="compositionally biased region" description="Acidic residues" evidence="5">
    <location>
        <begin position="516"/>
        <end position="532"/>
    </location>
</feature>
<dbReference type="PANTHER" id="PTHR15629:SF2">
    <property type="entry name" value="SH3 DOMAIN-CONTAINING YSC84-LIKE PROTEIN 1"/>
    <property type="match status" value="1"/>
</dbReference>
<dbReference type="Gene3D" id="3.30.40.10">
    <property type="entry name" value="Zinc/RING finger domain, C3HC4 (zinc finger)"/>
    <property type="match status" value="2"/>
</dbReference>
<dbReference type="Pfam" id="PF13639">
    <property type="entry name" value="zf-RING_2"/>
    <property type="match status" value="1"/>
</dbReference>
<accession>A0ABP1FWZ2</accession>
<keyword evidence="3" id="KW-0862">Zinc</keyword>
<organism evidence="8 9">
    <name type="scientific">Coccomyxa viridis</name>
    <dbReference type="NCBI Taxonomy" id="1274662"/>
    <lineage>
        <taxon>Eukaryota</taxon>
        <taxon>Viridiplantae</taxon>
        <taxon>Chlorophyta</taxon>
        <taxon>core chlorophytes</taxon>
        <taxon>Trebouxiophyceae</taxon>
        <taxon>Trebouxiophyceae incertae sedis</taxon>
        <taxon>Coccomyxaceae</taxon>
        <taxon>Coccomyxa</taxon>
    </lineage>
</organism>
<dbReference type="InterPro" id="IPR011011">
    <property type="entry name" value="Znf_FYVE_PHD"/>
</dbReference>
<dbReference type="InterPro" id="IPR051702">
    <property type="entry name" value="SH3_domain_YSC84-like"/>
</dbReference>
<dbReference type="EMBL" id="CAXHTA020000008">
    <property type="protein sequence ID" value="CAL5223504.1"/>
    <property type="molecule type" value="Genomic_DNA"/>
</dbReference>
<keyword evidence="9" id="KW-1185">Reference proteome</keyword>
<evidence type="ECO:0000313" key="8">
    <source>
        <dbReference type="EMBL" id="CAL5223504.1"/>
    </source>
</evidence>
<keyword evidence="2 4" id="KW-0863">Zinc-finger</keyword>
<dbReference type="SUPFAM" id="SSF57850">
    <property type="entry name" value="RING/U-box"/>
    <property type="match status" value="1"/>
</dbReference>
<feature type="domain" description="RING-type" evidence="6">
    <location>
        <begin position="9"/>
        <end position="50"/>
    </location>
</feature>
<name>A0ABP1FWZ2_9CHLO</name>
<dbReference type="InterPro" id="IPR000306">
    <property type="entry name" value="Znf_FYVE"/>
</dbReference>
<protein>
    <submittedName>
        <fullName evidence="8">G6030 protein</fullName>
    </submittedName>
</protein>
<dbReference type="InterPro" id="IPR013083">
    <property type="entry name" value="Znf_RING/FYVE/PHD"/>
</dbReference>
<evidence type="ECO:0000256" key="4">
    <source>
        <dbReference type="PROSITE-ProRule" id="PRU00175"/>
    </source>
</evidence>
<proteinExistence type="predicted"/>
<evidence type="ECO:0000256" key="5">
    <source>
        <dbReference type="SAM" id="MobiDB-lite"/>
    </source>
</evidence>
<feature type="compositionally biased region" description="Polar residues" evidence="5">
    <location>
        <begin position="457"/>
        <end position="472"/>
    </location>
</feature>
<dbReference type="Pfam" id="PF04366">
    <property type="entry name" value="Ysc84"/>
    <property type="match status" value="1"/>
</dbReference>
<feature type="region of interest" description="Disordered" evidence="5">
    <location>
        <begin position="453"/>
        <end position="472"/>
    </location>
</feature>
<gene>
    <name evidence="8" type="primary">g6030</name>
    <name evidence="8" type="ORF">VP750_LOCUS5163</name>
</gene>
<evidence type="ECO:0000259" key="7">
    <source>
        <dbReference type="PROSITE" id="PS50178"/>
    </source>
</evidence>
<evidence type="ECO:0000256" key="3">
    <source>
        <dbReference type="ARBA" id="ARBA00022833"/>
    </source>
</evidence>
<dbReference type="SMART" id="SM00064">
    <property type="entry name" value="FYVE"/>
    <property type="match status" value="1"/>
</dbReference>
<dbReference type="InterPro" id="IPR017455">
    <property type="entry name" value="Znf_FYVE-rel"/>
</dbReference>
<dbReference type="SUPFAM" id="SSF57903">
    <property type="entry name" value="FYVE/PHD zinc finger"/>
    <property type="match status" value="1"/>
</dbReference>
<dbReference type="Pfam" id="PF01363">
    <property type="entry name" value="FYVE"/>
    <property type="match status" value="1"/>
</dbReference>
<evidence type="ECO:0000313" key="9">
    <source>
        <dbReference type="Proteomes" id="UP001497392"/>
    </source>
</evidence>
<dbReference type="InterPro" id="IPR001841">
    <property type="entry name" value="Znf_RING"/>
</dbReference>
<sequence>MNGQAMPLCSICWETLGKYGGPVTLPCGHNGCLHCMAQLQRAKPECPLCRAVFPAAVPLVVNHELRELIALAAALGTVEQTDGWQAVAPQMKDVGDEEEGGVSLVPSAPPAHVSLTSLLEGEGDLLSLEPPVWIPDSHASTCTRCKLPFRSLRRTRHHCRLCGGIFCAPCSAARMLLPPKFQEGTPQRVCTNCAALLMPLQPFLAGTVSRAVQPAIHDVTDASALRSWFNPPLATSMSAELYKAQNIVRQFAQVGTLYPERCIPAAVLDGAAGFAVLSVVKAGCGWSMAAGTGLVVARKDEQEGWSPPSALGLYSLGWGLQIGGSLCDLLIVLRNQAAVSAFAGAMHCGVSSGVSLAVGPVGRQAEVTMQVGMGGAAVCYSYSCSKGAFAGVSIEGSLLTTRSDVNLNFYGRPLTAKQLLTSNNVSPPVAAEALYGALDDLMARAGALSAERRQRLEATQQGSAACTPSAAETSAGALGMPVSAGHRDSRAARWAALDAAGSAPALRGLEQHGEAEDPDIVTETESEDEEGEGFGGLFAE</sequence>
<evidence type="ECO:0000256" key="2">
    <source>
        <dbReference type="ARBA" id="ARBA00022771"/>
    </source>
</evidence>
<keyword evidence="1" id="KW-0479">Metal-binding</keyword>